<reference evidence="2" key="1">
    <citation type="submission" date="2020-05" db="EMBL/GenBank/DDBJ databases">
        <title>WGS assembly of Panicum virgatum.</title>
        <authorList>
            <person name="Lovell J.T."/>
            <person name="Jenkins J."/>
            <person name="Shu S."/>
            <person name="Juenger T.E."/>
            <person name="Schmutz J."/>
        </authorList>
    </citation>
    <scope>NUCLEOTIDE SEQUENCE</scope>
    <source>
        <strain evidence="2">AP13</strain>
    </source>
</reference>
<feature type="region of interest" description="Disordered" evidence="1">
    <location>
        <begin position="120"/>
        <end position="216"/>
    </location>
</feature>
<keyword evidence="3" id="KW-1185">Reference proteome</keyword>
<evidence type="ECO:0000256" key="1">
    <source>
        <dbReference type="SAM" id="MobiDB-lite"/>
    </source>
</evidence>
<feature type="compositionally biased region" description="Polar residues" evidence="1">
    <location>
        <begin position="120"/>
        <end position="133"/>
    </location>
</feature>
<proteinExistence type="predicted"/>
<feature type="region of interest" description="Disordered" evidence="1">
    <location>
        <begin position="44"/>
        <end position="100"/>
    </location>
</feature>
<comment type="caution">
    <text evidence="2">The sequence shown here is derived from an EMBL/GenBank/DDBJ whole genome shotgun (WGS) entry which is preliminary data.</text>
</comment>
<dbReference type="EMBL" id="CM029044">
    <property type="protein sequence ID" value="KAG2608709.1"/>
    <property type="molecule type" value="Genomic_DNA"/>
</dbReference>
<evidence type="ECO:0000313" key="2">
    <source>
        <dbReference type="EMBL" id="KAG2608709.1"/>
    </source>
</evidence>
<gene>
    <name evidence="2" type="ORF">PVAP13_4NG343601</name>
</gene>
<sequence>MPLLPLHPPLTYLWAPHVSFFFFPFFPSRCRRPPPPALCARPGHVVGGGEDGGRWSRRRASLHQHRRAPGRPGGAAPSPAPRAPAPRSRIAQRQAAQPYHRGTGAVELHIWHAAFAATNSPASKSLSSQTSQHVGARWSSIRGSRSSARRPHVPTCSLSCRPPARRADPPEPAGHTPPPFACPPAVRPRLPARPPVGCATPSTRSPARARPEVNLR</sequence>
<feature type="compositionally biased region" description="Low complexity" evidence="1">
    <location>
        <begin position="85"/>
        <end position="98"/>
    </location>
</feature>
<evidence type="ECO:0000313" key="3">
    <source>
        <dbReference type="Proteomes" id="UP000823388"/>
    </source>
</evidence>
<dbReference type="AlphaFoldDB" id="A0A8T0TL80"/>
<organism evidence="2 3">
    <name type="scientific">Panicum virgatum</name>
    <name type="common">Blackwell switchgrass</name>
    <dbReference type="NCBI Taxonomy" id="38727"/>
    <lineage>
        <taxon>Eukaryota</taxon>
        <taxon>Viridiplantae</taxon>
        <taxon>Streptophyta</taxon>
        <taxon>Embryophyta</taxon>
        <taxon>Tracheophyta</taxon>
        <taxon>Spermatophyta</taxon>
        <taxon>Magnoliopsida</taxon>
        <taxon>Liliopsida</taxon>
        <taxon>Poales</taxon>
        <taxon>Poaceae</taxon>
        <taxon>PACMAD clade</taxon>
        <taxon>Panicoideae</taxon>
        <taxon>Panicodae</taxon>
        <taxon>Paniceae</taxon>
        <taxon>Panicinae</taxon>
        <taxon>Panicum</taxon>
        <taxon>Panicum sect. Hiantes</taxon>
    </lineage>
</organism>
<protein>
    <submittedName>
        <fullName evidence="2">Uncharacterized protein</fullName>
    </submittedName>
</protein>
<feature type="compositionally biased region" description="Basic residues" evidence="1">
    <location>
        <begin position="55"/>
        <end position="69"/>
    </location>
</feature>
<feature type="compositionally biased region" description="Pro residues" evidence="1">
    <location>
        <begin position="170"/>
        <end position="194"/>
    </location>
</feature>
<dbReference type="Proteomes" id="UP000823388">
    <property type="component" value="Chromosome 4N"/>
</dbReference>
<name>A0A8T0TL80_PANVG</name>
<feature type="compositionally biased region" description="Low complexity" evidence="1">
    <location>
        <begin position="135"/>
        <end position="146"/>
    </location>
</feature>
<accession>A0A8T0TL80</accession>